<feature type="compositionally biased region" description="Low complexity" evidence="1">
    <location>
        <begin position="171"/>
        <end position="180"/>
    </location>
</feature>
<dbReference type="EMBL" id="BK015859">
    <property type="protein sequence ID" value="DAD70032.1"/>
    <property type="molecule type" value="Genomic_DNA"/>
</dbReference>
<accession>A0A8S5LJM9</accession>
<evidence type="ECO:0000313" key="2">
    <source>
        <dbReference type="EMBL" id="DAD70032.1"/>
    </source>
</evidence>
<protein>
    <submittedName>
        <fullName evidence="2">Uncharacterized protein</fullName>
    </submittedName>
</protein>
<sequence>MQKPQGYDNVQAFGSFVPLELGGHICVVKKVEETKTRGTNKDMLVIYIDTHSTDKQPNYYTDSYKNDTREPKKWPIGGTVRQLVLDKDGNTSRGFKTFIEMVEQSNPGFKVQWGDNFCNCFKGKLVGGVFGREQYYNSYGEEKFSTKCTGFRTVEDVKEGRVEVPKDKLLNSSNNSTTSSGFDDFIPVNDEDMPF</sequence>
<feature type="region of interest" description="Disordered" evidence="1">
    <location>
        <begin position="168"/>
        <end position="195"/>
    </location>
</feature>
<organism evidence="2">
    <name type="scientific">Myoviridae sp. ct6F13</name>
    <dbReference type="NCBI Taxonomy" id="2827602"/>
    <lineage>
        <taxon>Viruses</taxon>
        <taxon>Duplodnaviria</taxon>
        <taxon>Heunggongvirae</taxon>
        <taxon>Uroviricota</taxon>
        <taxon>Caudoviricetes</taxon>
    </lineage>
</organism>
<name>A0A8S5LJM9_9CAUD</name>
<reference evidence="2" key="1">
    <citation type="journal article" date="2021" name="Proc. Natl. Acad. Sci. U.S.A.">
        <title>A Catalog of Tens of Thousands of Viruses from Human Metagenomes Reveals Hidden Associations with Chronic Diseases.</title>
        <authorList>
            <person name="Tisza M.J."/>
            <person name="Buck C.B."/>
        </authorList>
    </citation>
    <scope>NUCLEOTIDE SEQUENCE</scope>
    <source>
        <strain evidence="2">Ct6F13</strain>
    </source>
</reference>
<proteinExistence type="predicted"/>
<evidence type="ECO:0000256" key="1">
    <source>
        <dbReference type="SAM" id="MobiDB-lite"/>
    </source>
</evidence>